<dbReference type="PROSITE" id="PS50060">
    <property type="entry name" value="MAM_2"/>
    <property type="match status" value="1"/>
</dbReference>
<dbReference type="Gene3D" id="2.60.120.200">
    <property type="match status" value="2"/>
</dbReference>
<evidence type="ECO:0000313" key="4">
    <source>
        <dbReference type="Proteomes" id="UP001634394"/>
    </source>
</evidence>
<feature type="non-terminal residue" evidence="3">
    <location>
        <position position="339"/>
    </location>
</feature>
<feature type="transmembrane region" description="Helical" evidence="1">
    <location>
        <begin position="316"/>
        <end position="338"/>
    </location>
</feature>
<dbReference type="PANTHER" id="PTHR23282:SF101">
    <property type="entry name" value="MAM DOMAIN-CONTAINING PROTEIN"/>
    <property type="match status" value="1"/>
</dbReference>
<dbReference type="SMART" id="SM00137">
    <property type="entry name" value="MAM"/>
    <property type="match status" value="1"/>
</dbReference>
<dbReference type="SUPFAM" id="SSF49899">
    <property type="entry name" value="Concanavalin A-like lectins/glucanases"/>
    <property type="match status" value="2"/>
</dbReference>
<feature type="domain" description="MAM" evidence="2">
    <location>
        <begin position="1"/>
        <end position="151"/>
    </location>
</feature>
<dbReference type="Proteomes" id="UP001634394">
    <property type="component" value="Unassembled WGS sequence"/>
</dbReference>
<dbReference type="PANTHER" id="PTHR23282">
    <property type="entry name" value="APICAL ENDOSOMAL GLYCOPROTEIN PRECURSOR"/>
    <property type="match status" value="1"/>
</dbReference>
<comment type="caution">
    <text evidence="3">The sequence shown here is derived from an EMBL/GenBank/DDBJ whole genome shotgun (WGS) entry which is preliminary data.</text>
</comment>
<gene>
    <name evidence="3" type="ORF">ACJMK2_021805</name>
</gene>
<keyword evidence="1" id="KW-1133">Transmembrane helix</keyword>
<dbReference type="AlphaFoldDB" id="A0ABD3TH59"/>
<name>A0ABD3TH59_SINWO</name>
<proteinExistence type="predicted"/>
<feature type="non-terminal residue" evidence="3">
    <location>
        <position position="1"/>
    </location>
</feature>
<reference evidence="3 4" key="1">
    <citation type="submission" date="2024-11" db="EMBL/GenBank/DDBJ databases">
        <title>Chromosome-level genome assembly of the freshwater bivalve Anodonta woodiana.</title>
        <authorList>
            <person name="Chen X."/>
        </authorList>
    </citation>
    <scope>NUCLEOTIDE SEQUENCE [LARGE SCALE GENOMIC DNA]</scope>
    <source>
        <strain evidence="3">MN2024</strain>
        <tissue evidence="3">Gills</tissue>
    </source>
</reference>
<sequence>DCDFEENSCSWSIEGFRRVSNNEQNSMGGFNDKMHRNGSERFLIFDATNESYASLKSTQTAIEGLRCLNVWYIFRGSKKSHIQVFVQGIGRGNSSAIWETSMSGTGWRRATVGIDVQYSNMVTIFIRGRTGGANCKIGIDDIVFKLASCLDCNFLDGLCSWEGKGWNVRTKSNYAVTEFKSTREQSVLISGFNVYPGEKCFSFQYQIKDFKRENILTQVQSNDNNSWSLVWSSQSQHQLHEWNEISVTINVKNKSNIAIRFLHGNFSNATNITLHSIELSNTNRITTIVKLGSTDITTSAVATTVNTSLYYAKDGVLIGSIIGGLAFTLSVLLIVTYLY</sequence>
<dbReference type="EMBL" id="JBJQND010000018">
    <property type="protein sequence ID" value="KAL3836372.1"/>
    <property type="molecule type" value="Genomic_DNA"/>
</dbReference>
<dbReference type="InterPro" id="IPR000998">
    <property type="entry name" value="MAM_dom"/>
</dbReference>
<evidence type="ECO:0000313" key="3">
    <source>
        <dbReference type="EMBL" id="KAL3836372.1"/>
    </source>
</evidence>
<organism evidence="3 4">
    <name type="scientific">Sinanodonta woodiana</name>
    <name type="common">Chinese pond mussel</name>
    <name type="synonym">Anodonta woodiana</name>
    <dbReference type="NCBI Taxonomy" id="1069815"/>
    <lineage>
        <taxon>Eukaryota</taxon>
        <taxon>Metazoa</taxon>
        <taxon>Spiralia</taxon>
        <taxon>Lophotrochozoa</taxon>
        <taxon>Mollusca</taxon>
        <taxon>Bivalvia</taxon>
        <taxon>Autobranchia</taxon>
        <taxon>Heteroconchia</taxon>
        <taxon>Palaeoheterodonta</taxon>
        <taxon>Unionida</taxon>
        <taxon>Unionoidea</taxon>
        <taxon>Unionidae</taxon>
        <taxon>Unioninae</taxon>
        <taxon>Sinanodonta</taxon>
    </lineage>
</organism>
<dbReference type="Pfam" id="PF00629">
    <property type="entry name" value="MAM"/>
    <property type="match status" value="2"/>
</dbReference>
<dbReference type="InterPro" id="IPR051560">
    <property type="entry name" value="MAM_domain-containing"/>
</dbReference>
<dbReference type="InterPro" id="IPR013320">
    <property type="entry name" value="ConA-like_dom_sf"/>
</dbReference>
<accession>A0ABD3TH59</accession>
<keyword evidence="1" id="KW-0472">Membrane</keyword>
<keyword evidence="1" id="KW-0812">Transmembrane</keyword>
<protein>
    <recommendedName>
        <fullName evidence="2">MAM domain-containing protein</fullName>
    </recommendedName>
</protein>
<keyword evidence="4" id="KW-1185">Reference proteome</keyword>
<evidence type="ECO:0000259" key="2">
    <source>
        <dbReference type="PROSITE" id="PS50060"/>
    </source>
</evidence>
<evidence type="ECO:0000256" key="1">
    <source>
        <dbReference type="SAM" id="Phobius"/>
    </source>
</evidence>